<accession>A0A9D7FAG0</accession>
<protein>
    <recommendedName>
        <fullName evidence="3">Lipoprotein</fullName>
    </recommendedName>
</protein>
<gene>
    <name evidence="1" type="ORF">IPJ48_19295</name>
</gene>
<comment type="caution">
    <text evidence="1">The sequence shown here is derived from an EMBL/GenBank/DDBJ whole genome shotgun (WGS) entry which is preliminary data.</text>
</comment>
<sequence>MRIFVVVASLLFLSACTGYEPIGKVSTVNTFTGDLRTQPALEVTPSIEISAETAVGATAIGVFGLPSTALGMAVPTIPAGNAALLYIIYDPLAPNWTIKERPLNQDTYYFALTAKSFRTGGDGESIQIIKRRALQLQRERGYAGYRILDYTEGIESSTPLTHRVSEGTIQLVKTQIPAAVRR</sequence>
<reference evidence="1" key="1">
    <citation type="submission" date="2020-10" db="EMBL/GenBank/DDBJ databases">
        <title>Connecting structure to function with the recovery of over 1000 high-quality activated sludge metagenome-assembled genomes encoding full-length rRNA genes using long-read sequencing.</title>
        <authorList>
            <person name="Singleton C.M."/>
            <person name="Petriglieri F."/>
            <person name="Kristensen J.M."/>
            <person name="Kirkegaard R.H."/>
            <person name="Michaelsen T.Y."/>
            <person name="Andersen M.H."/>
            <person name="Karst S.M."/>
            <person name="Dueholm M.S."/>
            <person name="Nielsen P.H."/>
            <person name="Albertsen M."/>
        </authorList>
    </citation>
    <scope>NUCLEOTIDE SEQUENCE</scope>
    <source>
        <strain evidence="1">EsbW_18-Q3-R4-48_MAXAC.044</strain>
    </source>
</reference>
<evidence type="ECO:0000313" key="2">
    <source>
        <dbReference type="Proteomes" id="UP000886602"/>
    </source>
</evidence>
<dbReference type="AlphaFoldDB" id="A0A9D7FAG0"/>
<dbReference type="PROSITE" id="PS51257">
    <property type="entry name" value="PROKAR_LIPOPROTEIN"/>
    <property type="match status" value="1"/>
</dbReference>
<proteinExistence type="predicted"/>
<evidence type="ECO:0000313" key="1">
    <source>
        <dbReference type="EMBL" id="MBK7425047.1"/>
    </source>
</evidence>
<organism evidence="1 2">
    <name type="scientific">Candidatus Propionivibrio dominans</name>
    <dbReference type="NCBI Taxonomy" id="2954373"/>
    <lineage>
        <taxon>Bacteria</taxon>
        <taxon>Pseudomonadati</taxon>
        <taxon>Pseudomonadota</taxon>
        <taxon>Betaproteobacteria</taxon>
        <taxon>Rhodocyclales</taxon>
        <taxon>Rhodocyclaceae</taxon>
        <taxon>Propionivibrio</taxon>
    </lineage>
</organism>
<name>A0A9D7FAG0_9RHOO</name>
<dbReference type="Proteomes" id="UP000886602">
    <property type="component" value="Unassembled WGS sequence"/>
</dbReference>
<evidence type="ECO:0008006" key="3">
    <source>
        <dbReference type="Google" id="ProtNLM"/>
    </source>
</evidence>
<dbReference type="EMBL" id="JADJNC010000060">
    <property type="protein sequence ID" value="MBK7425047.1"/>
    <property type="molecule type" value="Genomic_DNA"/>
</dbReference>